<dbReference type="PANTHER" id="PTHR43176">
    <property type="entry name" value="3-HYDROXYISOBUTYRYL-COA HYDROLASE-RELATED"/>
    <property type="match status" value="1"/>
</dbReference>
<organism evidence="5 6">
    <name type="scientific">Microbacterium dauci</name>
    <dbReference type="NCBI Taxonomy" id="3048008"/>
    <lineage>
        <taxon>Bacteria</taxon>
        <taxon>Bacillati</taxon>
        <taxon>Actinomycetota</taxon>
        <taxon>Actinomycetes</taxon>
        <taxon>Micrococcales</taxon>
        <taxon>Microbacteriaceae</taxon>
        <taxon>Microbacterium</taxon>
    </lineage>
</organism>
<proteinExistence type="predicted"/>
<evidence type="ECO:0000256" key="3">
    <source>
        <dbReference type="ARBA" id="ARBA00022801"/>
    </source>
</evidence>
<dbReference type="NCBIfam" id="NF004127">
    <property type="entry name" value="PRK05617.1"/>
    <property type="match status" value="1"/>
</dbReference>
<dbReference type="SUPFAM" id="SSF52096">
    <property type="entry name" value="ClpP/crotonase"/>
    <property type="match status" value="1"/>
</dbReference>
<keyword evidence="3 5" id="KW-0378">Hydrolase</keyword>
<accession>A0ABT6ZDT4</accession>
<gene>
    <name evidence="5" type="ORF">QNI14_07665</name>
</gene>
<dbReference type="RefSeq" id="WP_283715939.1">
    <property type="nucleotide sequence ID" value="NZ_JASJND010000005.1"/>
</dbReference>
<dbReference type="EMBL" id="JASJND010000005">
    <property type="protein sequence ID" value="MDJ1114327.1"/>
    <property type="molecule type" value="Genomic_DNA"/>
</dbReference>
<keyword evidence="6" id="KW-1185">Reference proteome</keyword>
<comment type="caution">
    <text evidence="5">The sequence shown here is derived from an EMBL/GenBank/DDBJ whole genome shotgun (WGS) entry which is preliminary data.</text>
</comment>
<dbReference type="CDD" id="cd06558">
    <property type="entry name" value="crotonase-like"/>
    <property type="match status" value="1"/>
</dbReference>
<dbReference type="EC" id="3.1.2.4" evidence="2"/>
<comment type="catalytic activity">
    <reaction evidence="1">
        <text>3-hydroxy-2-methylpropanoyl-CoA + H2O = 3-hydroxy-2-methylpropanoate + CoA + H(+)</text>
        <dbReference type="Rhea" id="RHEA:20888"/>
        <dbReference type="ChEBI" id="CHEBI:11805"/>
        <dbReference type="ChEBI" id="CHEBI:15377"/>
        <dbReference type="ChEBI" id="CHEBI:15378"/>
        <dbReference type="ChEBI" id="CHEBI:57287"/>
        <dbReference type="ChEBI" id="CHEBI:57340"/>
        <dbReference type="EC" id="3.1.2.4"/>
    </reaction>
</comment>
<evidence type="ECO:0000313" key="6">
    <source>
        <dbReference type="Proteomes" id="UP001321481"/>
    </source>
</evidence>
<name>A0ABT6ZDT4_9MICO</name>
<evidence type="ECO:0000256" key="1">
    <source>
        <dbReference type="ARBA" id="ARBA00001709"/>
    </source>
</evidence>
<evidence type="ECO:0000259" key="4">
    <source>
        <dbReference type="Pfam" id="PF16113"/>
    </source>
</evidence>
<dbReference type="InterPro" id="IPR045004">
    <property type="entry name" value="ECH_dom"/>
</dbReference>
<dbReference type="PANTHER" id="PTHR43176:SF3">
    <property type="entry name" value="3-HYDROXYISOBUTYRYL-COA HYDROLASE, MITOCHONDRIAL"/>
    <property type="match status" value="1"/>
</dbReference>
<evidence type="ECO:0000256" key="2">
    <source>
        <dbReference type="ARBA" id="ARBA00011915"/>
    </source>
</evidence>
<sequence>MTGSAASTLQVRTDGSVGHVTLDRPRAINAVDHEMILGIGAALDAFEHDADVALVLLDGAGDRGFCAGGDVRSLREQVLAGDAVGAMTFFRDEYALNARIAEYPKPVVVFADGITMGGGIGLAGHAAVRVVTERSQLAMPEVRIGFTPDVGGSWLLSRAPGRVGEYLAVTGGTMDAADATYAGFADHLVPADRLGDLHHALITRADPHTPTEITLLFDETPEPSRLAAARPWIDDAFAGDTVPEIVERLRARPESAASETADLIESLSPTGVTVTLAAVRAARSLPDLRSALAQEYALVEWFATTQPDLVEGIRAQLVDKDRSPHWQPSTLADVPADAAASALAHVPSIPLWAA</sequence>
<dbReference type="InterPro" id="IPR029045">
    <property type="entry name" value="ClpP/crotonase-like_dom_sf"/>
</dbReference>
<dbReference type="InterPro" id="IPR032259">
    <property type="entry name" value="HIBYL-CoA-H"/>
</dbReference>
<dbReference type="Proteomes" id="UP001321481">
    <property type="component" value="Unassembled WGS sequence"/>
</dbReference>
<evidence type="ECO:0000313" key="5">
    <source>
        <dbReference type="EMBL" id="MDJ1114327.1"/>
    </source>
</evidence>
<dbReference type="Gene3D" id="3.90.226.10">
    <property type="entry name" value="2-enoyl-CoA Hydratase, Chain A, domain 1"/>
    <property type="match status" value="1"/>
</dbReference>
<reference evidence="5 6" key="1">
    <citation type="submission" date="2023-05" db="EMBL/GenBank/DDBJ databases">
        <title>Microbacterium dauci sp.nov., Isolated from Carrot Rhizosphere Soil.</title>
        <authorList>
            <person name="Xiao Z."/>
            <person name="Zheng J."/>
        </authorList>
    </citation>
    <scope>NUCLEOTIDE SEQUENCE [LARGE SCALE GENOMIC DNA]</scope>
    <source>
        <strain evidence="5 6">LX3-4</strain>
    </source>
</reference>
<dbReference type="GO" id="GO:0016787">
    <property type="term" value="F:hydrolase activity"/>
    <property type="evidence" value="ECO:0007669"/>
    <property type="project" value="UniProtKB-KW"/>
</dbReference>
<dbReference type="Pfam" id="PF16113">
    <property type="entry name" value="ECH_2"/>
    <property type="match status" value="1"/>
</dbReference>
<protein>
    <recommendedName>
        <fullName evidence="2">3-hydroxyisobutyryl-CoA hydrolase</fullName>
        <ecNumber evidence="2">3.1.2.4</ecNumber>
    </recommendedName>
</protein>
<feature type="domain" description="Enoyl-CoA hydratase/isomerase" evidence="4">
    <location>
        <begin position="17"/>
        <end position="340"/>
    </location>
</feature>